<evidence type="ECO:0000256" key="6">
    <source>
        <dbReference type="ARBA" id="ARBA00023136"/>
    </source>
</evidence>
<feature type="compositionally biased region" description="Low complexity" evidence="7">
    <location>
        <begin position="332"/>
        <end position="356"/>
    </location>
</feature>
<comment type="caution">
    <text evidence="9">The sequence shown here is derived from an EMBL/GenBank/DDBJ whole genome shotgun (WGS) entry which is preliminary data.</text>
</comment>
<dbReference type="GO" id="GO:0012505">
    <property type="term" value="C:endomembrane system"/>
    <property type="evidence" value="ECO:0007669"/>
    <property type="project" value="UniProtKB-SubCell"/>
</dbReference>
<evidence type="ECO:0000256" key="7">
    <source>
        <dbReference type="SAM" id="MobiDB-lite"/>
    </source>
</evidence>
<keyword evidence="10" id="KW-1185">Reference proteome</keyword>
<feature type="transmembrane region" description="Helical" evidence="8">
    <location>
        <begin position="86"/>
        <end position="105"/>
    </location>
</feature>
<evidence type="ECO:0000313" key="9">
    <source>
        <dbReference type="EMBL" id="KAF5381336.1"/>
    </source>
</evidence>
<evidence type="ECO:0000256" key="2">
    <source>
        <dbReference type="ARBA" id="ARBA00008335"/>
    </source>
</evidence>
<dbReference type="InterPro" id="IPR051788">
    <property type="entry name" value="MFS_Transporter"/>
</dbReference>
<feature type="region of interest" description="Disordered" evidence="7">
    <location>
        <begin position="332"/>
        <end position="359"/>
    </location>
</feature>
<evidence type="ECO:0000256" key="5">
    <source>
        <dbReference type="ARBA" id="ARBA00022989"/>
    </source>
</evidence>
<feature type="transmembrane region" description="Helical" evidence="8">
    <location>
        <begin position="143"/>
        <end position="161"/>
    </location>
</feature>
<comment type="subcellular location">
    <subcellularLocation>
        <location evidence="1">Endomembrane system</location>
        <topology evidence="1">Multi-pass membrane protein</topology>
    </subcellularLocation>
</comment>
<proteinExistence type="inferred from homology"/>
<evidence type="ECO:0000256" key="3">
    <source>
        <dbReference type="ARBA" id="ARBA00022448"/>
    </source>
</evidence>
<reference evidence="9 10" key="1">
    <citation type="journal article" date="2020" name="ISME J.">
        <title>Uncovering the hidden diversity of litter-decomposition mechanisms in mushroom-forming fungi.</title>
        <authorList>
            <person name="Floudas D."/>
            <person name="Bentzer J."/>
            <person name="Ahren D."/>
            <person name="Johansson T."/>
            <person name="Persson P."/>
            <person name="Tunlid A."/>
        </authorList>
    </citation>
    <scope>NUCLEOTIDE SEQUENCE [LARGE SCALE GENOMIC DNA]</scope>
    <source>
        <strain evidence="9 10">CBS 661.87</strain>
    </source>
</reference>
<dbReference type="AlphaFoldDB" id="A0A8H5M5D6"/>
<keyword evidence="5 8" id="KW-1133">Transmembrane helix</keyword>
<dbReference type="PANTHER" id="PTHR23514">
    <property type="entry name" value="BYPASS OF STOP CODON PROTEIN 6"/>
    <property type="match status" value="1"/>
</dbReference>
<keyword evidence="4 8" id="KW-0812">Transmembrane</keyword>
<keyword evidence="3" id="KW-0813">Transport</keyword>
<accession>A0A8H5M5D6</accession>
<feature type="transmembrane region" description="Helical" evidence="8">
    <location>
        <begin position="173"/>
        <end position="193"/>
    </location>
</feature>
<dbReference type="GO" id="GO:0016020">
    <property type="term" value="C:membrane"/>
    <property type="evidence" value="ECO:0007669"/>
    <property type="project" value="TreeGrafter"/>
</dbReference>
<dbReference type="InterPro" id="IPR036259">
    <property type="entry name" value="MFS_trans_sf"/>
</dbReference>
<evidence type="ECO:0000256" key="4">
    <source>
        <dbReference type="ARBA" id="ARBA00022692"/>
    </source>
</evidence>
<gene>
    <name evidence="9" type="ORF">D9615_008386</name>
</gene>
<sequence length="367" mass="39838">MSHTSTIELLDIHRDLSGRKHVLDEAIATIPSVNREPPVPNDEKLAPTRDQVWKARLHFSALCWTLFIAGWNDGTLGSLLPRIQNVYQVGFAMGFIFGALINAPLSDKLGFGKLIVIGNPRLPIPRYTTDIHLDTQDPCAPGLPFPAFVVSYVINGVGIALQPVSETTPKRKWASCTLCGAGALCAPLVATQFAQMHHWSFYFLISLGLSISNTLFLIAVFRFKTQDECLRQVGETVAEQDGSTSSNKFRVIISHRTVHLLAFFILVCWIVTFIVEERHGGPSSGYISAGFFGGLMLGRVALLWVNQKVGERLAIFIYAILAIGLDSQSGSSPPSSATPSPSPSSGSSVLYTPSPSATRGAYCRAGY</sequence>
<feature type="transmembrane region" description="Helical" evidence="8">
    <location>
        <begin position="287"/>
        <end position="305"/>
    </location>
</feature>
<dbReference type="EMBL" id="JAACJP010000011">
    <property type="protein sequence ID" value="KAF5381336.1"/>
    <property type="molecule type" value="Genomic_DNA"/>
</dbReference>
<evidence type="ECO:0000313" key="10">
    <source>
        <dbReference type="Proteomes" id="UP000565441"/>
    </source>
</evidence>
<organism evidence="9 10">
    <name type="scientific">Tricholomella constricta</name>
    <dbReference type="NCBI Taxonomy" id="117010"/>
    <lineage>
        <taxon>Eukaryota</taxon>
        <taxon>Fungi</taxon>
        <taxon>Dikarya</taxon>
        <taxon>Basidiomycota</taxon>
        <taxon>Agaricomycotina</taxon>
        <taxon>Agaricomycetes</taxon>
        <taxon>Agaricomycetidae</taxon>
        <taxon>Agaricales</taxon>
        <taxon>Tricholomatineae</taxon>
        <taxon>Lyophyllaceae</taxon>
        <taxon>Tricholomella</taxon>
    </lineage>
</organism>
<evidence type="ECO:0000256" key="1">
    <source>
        <dbReference type="ARBA" id="ARBA00004127"/>
    </source>
</evidence>
<protein>
    <submittedName>
        <fullName evidence="9">Uncharacterized protein</fullName>
    </submittedName>
</protein>
<evidence type="ECO:0000256" key="8">
    <source>
        <dbReference type="SAM" id="Phobius"/>
    </source>
</evidence>
<feature type="transmembrane region" description="Helical" evidence="8">
    <location>
        <begin position="258"/>
        <end position="275"/>
    </location>
</feature>
<dbReference type="SUPFAM" id="SSF103473">
    <property type="entry name" value="MFS general substrate transporter"/>
    <property type="match status" value="1"/>
</dbReference>
<comment type="similarity">
    <text evidence="2">Belongs to the major facilitator superfamily.</text>
</comment>
<dbReference type="PANTHER" id="PTHR23514:SF3">
    <property type="entry name" value="BYPASS OF STOP CODON PROTEIN 6"/>
    <property type="match status" value="1"/>
</dbReference>
<dbReference type="Proteomes" id="UP000565441">
    <property type="component" value="Unassembled WGS sequence"/>
</dbReference>
<dbReference type="OrthoDB" id="413079at2759"/>
<name>A0A8H5M5D6_9AGAR</name>
<dbReference type="Gene3D" id="1.20.1250.20">
    <property type="entry name" value="MFS general substrate transporter like domains"/>
    <property type="match status" value="1"/>
</dbReference>
<keyword evidence="6 8" id="KW-0472">Membrane</keyword>
<feature type="transmembrane region" description="Helical" evidence="8">
    <location>
        <begin position="199"/>
        <end position="221"/>
    </location>
</feature>